<accession>A0A1I5XIA4</accession>
<proteinExistence type="predicted"/>
<evidence type="ECO:0000313" key="2">
    <source>
        <dbReference type="Proteomes" id="UP000199029"/>
    </source>
</evidence>
<keyword evidence="2" id="KW-1185">Reference proteome</keyword>
<gene>
    <name evidence="1" type="ORF">SAMN04515668_1871</name>
</gene>
<reference evidence="2" key="1">
    <citation type="submission" date="2016-10" db="EMBL/GenBank/DDBJ databases">
        <authorList>
            <person name="Varghese N."/>
            <person name="Submissions S."/>
        </authorList>
    </citation>
    <scope>NUCLEOTIDE SEQUENCE [LARGE SCALE GENOMIC DNA]</scope>
    <source>
        <strain evidence="2">OR362-8,ATCC BAA-1266,JCM 13504</strain>
    </source>
</reference>
<dbReference type="Proteomes" id="UP000199029">
    <property type="component" value="Unassembled WGS sequence"/>
</dbReference>
<dbReference type="STRING" id="1227077.SAMN04515668_1871"/>
<evidence type="ECO:0000313" key="1">
    <source>
        <dbReference type="EMBL" id="SFQ31692.1"/>
    </source>
</evidence>
<dbReference type="EMBL" id="FOXS01000002">
    <property type="protein sequence ID" value="SFQ31692.1"/>
    <property type="molecule type" value="Genomic_DNA"/>
</dbReference>
<sequence length="29" mass="3355">MLSLRSTLSRLNDLFSGEKVLRRLSMTDD</sequence>
<organism evidence="1 2">
    <name type="scientific">Hymenobacter arizonensis</name>
    <name type="common">Siccationidurans arizonensis</name>
    <dbReference type="NCBI Taxonomy" id="1227077"/>
    <lineage>
        <taxon>Bacteria</taxon>
        <taxon>Pseudomonadati</taxon>
        <taxon>Bacteroidota</taxon>
        <taxon>Cytophagia</taxon>
        <taxon>Cytophagales</taxon>
        <taxon>Hymenobacteraceae</taxon>
        <taxon>Hymenobacter</taxon>
    </lineage>
</organism>
<name>A0A1I5XIA4_HYMAR</name>
<dbReference type="AlphaFoldDB" id="A0A1I5XIA4"/>
<protein>
    <submittedName>
        <fullName evidence="1">Uncharacterized protein</fullName>
    </submittedName>
</protein>